<feature type="domain" description="RecA family profile 1" evidence="1">
    <location>
        <begin position="5"/>
        <end position="223"/>
    </location>
</feature>
<dbReference type="Pfam" id="PF08423">
    <property type="entry name" value="Rad51"/>
    <property type="match status" value="1"/>
</dbReference>
<dbReference type="EnsemblMetazoa" id="XM_021047006.2">
    <property type="protein sequence ID" value="XP_020902665.1"/>
    <property type="gene ID" value="LOC110241164"/>
</dbReference>
<evidence type="ECO:0000259" key="1">
    <source>
        <dbReference type="PROSITE" id="PS50162"/>
    </source>
</evidence>
<dbReference type="GO" id="GO:0005657">
    <property type="term" value="C:replication fork"/>
    <property type="evidence" value="ECO:0007669"/>
    <property type="project" value="InterPro"/>
</dbReference>
<dbReference type="PANTHER" id="PTHR46644">
    <property type="entry name" value="DNA REPAIR PROTEIN XRCC2"/>
    <property type="match status" value="1"/>
</dbReference>
<dbReference type="GO" id="GO:0000724">
    <property type="term" value="P:double-strand break repair via homologous recombination"/>
    <property type="evidence" value="ECO:0007669"/>
    <property type="project" value="InterPro"/>
</dbReference>
<dbReference type="GO" id="GO:0005813">
    <property type="term" value="C:centrosome"/>
    <property type="evidence" value="ECO:0007669"/>
    <property type="project" value="TreeGrafter"/>
</dbReference>
<dbReference type="Proteomes" id="UP000887567">
    <property type="component" value="Unplaced"/>
</dbReference>
<dbReference type="Gene3D" id="3.40.50.300">
    <property type="entry name" value="P-loop containing nucleotide triphosphate hydrolases"/>
    <property type="match status" value="1"/>
</dbReference>
<sequence length="295" mass="33226">MAAESAAQLFSRLGSRQPLNGLDSGMFCGIPNGIQPGDVVEFHGAEGCGKTEMLLHLIANCVLPQTWNDINLGGHGVQVIFIDTDFHFQVLRLVAILECRIENAKKMLTVVSHDADADGANDQNECTNDIEEFIKTCLSRLYVLRCNNSLELLTSLLSLEQMLMAKPEVCVLMIDSLSAYYWIDRSKGWESTNDQEENMKKIIMIIKKYAKDFLLVVIVTTHAIFSSSLKSVEPYFCRSWSSVVRYKYLFSRKDEHAFNASAVGPQPVFIAQRTLPRSNQFQKFCCTDKGVEFRS</sequence>
<dbReference type="SUPFAM" id="SSF52540">
    <property type="entry name" value="P-loop containing nucleoside triphosphate hydrolases"/>
    <property type="match status" value="1"/>
</dbReference>
<dbReference type="PROSITE" id="PS50162">
    <property type="entry name" value="RECA_2"/>
    <property type="match status" value="1"/>
</dbReference>
<reference evidence="2" key="1">
    <citation type="submission" date="2022-11" db="UniProtKB">
        <authorList>
            <consortium name="EnsemblMetazoa"/>
        </authorList>
    </citation>
    <scope>IDENTIFICATION</scope>
</reference>
<dbReference type="OMA" id="THRIFFS"/>
<name>A0A913XD85_EXADI</name>
<dbReference type="CDD" id="cd19490">
    <property type="entry name" value="XRCC2"/>
    <property type="match status" value="1"/>
</dbReference>
<dbReference type="InterPro" id="IPR020588">
    <property type="entry name" value="RecA_ATP-bd"/>
</dbReference>
<evidence type="ECO:0000313" key="3">
    <source>
        <dbReference type="Proteomes" id="UP000887567"/>
    </source>
</evidence>
<proteinExistence type="predicted"/>
<organism evidence="2 3">
    <name type="scientific">Exaiptasia diaphana</name>
    <name type="common">Tropical sea anemone</name>
    <name type="synonym">Aiptasia pulchella</name>
    <dbReference type="NCBI Taxonomy" id="2652724"/>
    <lineage>
        <taxon>Eukaryota</taxon>
        <taxon>Metazoa</taxon>
        <taxon>Cnidaria</taxon>
        <taxon>Anthozoa</taxon>
        <taxon>Hexacorallia</taxon>
        <taxon>Actiniaria</taxon>
        <taxon>Aiptasiidae</taxon>
        <taxon>Exaiptasia</taxon>
    </lineage>
</organism>
<keyword evidence="3" id="KW-1185">Reference proteome</keyword>
<dbReference type="InterPro" id="IPR013632">
    <property type="entry name" value="Rad51_C"/>
</dbReference>
<dbReference type="GO" id="GO:0140664">
    <property type="term" value="F:ATP-dependent DNA damage sensor activity"/>
    <property type="evidence" value="ECO:0007669"/>
    <property type="project" value="InterPro"/>
</dbReference>
<dbReference type="GO" id="GO:0033063">
    <property type="term" value="C:Rad51B-Rad51C-Rad51D-XRCC2 complex"/>
    <property type="evidence" value="ECO:0007669"/>
    <property type="project" value="InterPro"/>
</dbReference>
<protein>
    <recommendedName>
        <fullName evidence="1">RecA family profile 1 domain-containing protein</fullName>
    </recommendedName>
</protein>
<dbReference type="GO" id="GO:0042148">
    <property type="term" value="P:DNA strand invasion"/>
    <property type="evidence" value="ECO:0007669"/>
    <property type="project" value="TreeGrafter"/>
</dbReference>
<dbReference type="GO" id="GO:0005524">
    <property type="term" value="F:ATP binding"/>
    <property type="evidence" value="ECO:0007669"/>
    <property type="project" value="InterPro"/>
</dbReference>
<dbReference type="InterPro" id="IPR030547">
    <property type="entry name" value="XRCC2"/>
</dbReference>
<accession>A0A913XD85</accession>
<evidence type="ECO:0000313" key="2">
    <source>
        <dbReference type="EnsemblMetazoa" id="XP_020902665.1"/>
    </source>
</evidence>
<dbReference type="GO" id="GO:0000400">
    <property type="term" value="F:four-way junction DNA binding"/>
    <property type="evidence" value="ECO:0007669"/>
    <property type="project" value="TreeGrafter"/>
</dbReference>
<dbReference type="InterPro" id="IPR027417">
    <property type="entry name" value="P-loop_NTPase"/>
</dbReference>
<dbReference type="KEGG" id="epa:110241164"/>
<dbReference type="PANTHER" id="PTHR46644:SF2">
    <property type="entry name" value="DNA REPAIR PROTEIN XRCC2"/>
    <property type="match status" value="1"/>
</dbReference>
<dbReference type="AlphaFoldDB" id="A0A913XD85"/>
<dbReference type="RefSeq" id="XP_020902665.1">
    <property type="nucleotide sequence ID" value="XM_021047006.2"/>
</dbReference>
<dbReference type="GeneID" id="110241164"/>
<dbReference type="OrthoDB" id="420422at2759"/>